<gene>
    <name evidence="1" type="ORF">ebA853</name>
</gene>
<sequence>MIAAIPHLDSTLPSDWLAQLHTRCLRDFDGDVLWRELADAYSAPPRGYHTLWHVAFMFAQYDRVAARLAYPVAVRAAIWFHDFVYETDAGAYSRNESRSADAMRRRCMDLLPAPEVELAAALILATKTHEPGPAFFPGDPAAYADCEHFLDIDLAIFACAPAQVRAFDDAVRDEFRQYADGEFAAGRLRVPRALLARPRIYFSAAFEPCEPTARANLRRLIERWEKRAGERDGHARSNHTRP</sequence>
<dbReference type="eggNOG" id="COG4339">
    <property type="taxonomic scope" value="Bacteria"/>
</dbReference>
<evidence type="ECO:0008006" key="3">
    <source>
        <dbReference type="Google" id="ProtNLM"/>
    </source>
</evidence>
<accession>Q5P7Y9</accession>
<dbReference type="AlphaFoldDB" id="Q5P7Y9"/>
<keyword evidence="2" id="KW-1185">Reference proteome</keyword>
<dbReference type="HOGENOM" id="CLU_051795_2_0_4"/>
<protein>
    <recommendedName>
        <fullName evidence="3">N-methyl-D-aspartate receptor NMDAR2C subunit</fullName>
    </recommendedName>
</protein>
<dbReference type="OrthoDB" id="9808993at2"/>
<dbReference type="KEGG" id="eba:ebA853"/>
<dbReference type="Proteomes" id="UP000006552">
    <property type="component" value="Chromosome"/>
</dbReference>
<dbReference type="RefSeq" id="WP_011236305.1">
    <property type="nucleotide sequence ID" value="NC_006513.1"/>
</dbReference>
<dbReference type="STRING" id="76114.ebA853"/>
<evidence type="ECO:0000313" key="2">
    <source>
        <dbReference type="Proteomes" id="UP000006552"/>
    </source>
</evidence>
<dbReference type="PANTHER" id="PTHR21174">
    <property type="match status" value="1"/>
</dbReference>
<dbReference type="PANTHER" id="PTHR21174:SF0">
    <property type="entry name" value="HD PHOSPHOHYDROLASE FAMILY PROTEIN-RELATED"/>
    <property type="match status" value="1"/>
</dbReference>
<reference evidence="1 2" key="1">
    <citation type="journal article" date="2005" name="Arch. Microbiol.">
        <title>The genome sequence of an anaerobic aromatic-degrading denitrifying bacterium, strain EbN1.</title>
        <authorList>
            <person name="Rabus R."/>
            <person name="Kube M."/>
            <person name="Heider J."/>
            <person name="Beck A."/>
            <person name="Heitmann K."/>
            <person name="Widdel F."/>
            <person name="Reinhardt R."/>
        </authorList>
    </citation>
    <scope>NUCLEOTIDE SEQUENCE [LARGE SCALE GENOMIC DNA]</scope>
    <source>
        <strain evidence="1 2">EbN1</strain>
    </source>
</reference>
<name>Q5P7Y9_AROAE</name>
<dbReference type="SUPFAM" id="SSF109604">
    <property type="entry name" value="HD-domain/PDEase-like"/>
    <property type="match status" value="1"/>
</dbReference>
<evidence type="ECO:0000313" key="1">
    <source>
        <dbReference type="EMBL" id="CAI06572.1"/>
    </source>
</evidence>
<organism evidence="1 2">
    <name type="scientific">Aromatoleum aromaticum (strain DSM 19018 / LMG 30748 / EbN1)</name>
    <name type="common">Azoarcus sp. (strain EbN1)</name>
    <dbReference type="NCBI Taxonomy" id="76114"/>
    <lineage>
        <taxon>Bacteria</taxon>
        <taxon>Pseudomonadati</taxon>
        <taxon>Pseudomonadota</taxon>
        <taxon>Betaproteobacteria</taxon>
        <taxon>Rhodocyclales</taxon>
        <taxon>Rhodocyclaceae</taxon>
        <taxon>Aromatoleum</taxon>
    </lineage>
</organism>
<dbReference type="EMBL" id="CR555306">
    <property type="protein sequence ID" value="CAI06572.1"/>
    <property type="molecule type" value="Genomic_DNA"/>
</dbReference>
<proteinExistence type="predicted"/>
<dbReference type="InterPro" id="IPR009218">
    <property type="entry name" value="HD_phosphohydro"/>
</dbReference>